<dbReference type="Proteomes" id="UP000198582">
    <property type="component" value="Unassembled WGS sequence"/>
</dbReference>
<sequence>MSGSGGYTASTEAIATASKKVTQLGKDLLDANPDLATTEVTKEGFGRAHQDHAQKYLDGAKALSDSVNGYNGALTTFGSSLEQAGSQYAGNEDNQYGQIYGAGGTL</sequence>
<gene>
    <name evidence="1" type="ORF">SAMN04489732_105394</name>
</gene>
<accession>A0A1H8WQ45</accession>
<proteinExistence type="predicted"/>
<dbReference type="AlphaFoldDB" id="A0A1H8WQ45"/>
<reference evidence="1 2" key="1">
    <citation type="submission" date="2016-10" db="EMBL/GenBank/DDBJ databases">
        <authorList>
            <person name="de Groot N.N."/>
        </authorList>
    </citation>
    <scope>NUCLEOTIDE SEQUENCE [LARGE SCALE GENOMIC DNA]</scope>
    <source>
        <strain evidence="1 2">DSM 44993</strain>
    </source>
</reference>
<protein>
    <recommendedName>
        <fullName evidence="3">Excreted virulence factor EspC, type VII ESX diderm</fullName>
    </recommendedName>
</protein>
<name>A0A1H8WQ45_9PSEU</name>
<evidence type="ECO:0000313" key="1">
    <source>
        <dbReference type="EMBL" id="SEP29623.1"/>
    </source>
</evidence>
<dbReference type="RefSeq" id="WP_091617450.1">
    <property type="nucleotide sequence ID" value="NZ_FOEF01000005.1"/>
</dbReference>
<evidence type="ECO:0000313" key="2">
    <source>
        <dbReference type="Proteomes" id="UP000198582"/>
    </source>
</evidence>
<dbReference type="EMBL" id="FOEF01000005">
    <property type="protein sequence ID" value="SEP29623.1"/>
    <property type="molecule type" value="Genomic_DNA"/>
</dbReference>
<dbReference type="STRING" id="394193.SAMN04489732_105394"/>
<evidence type="ECO:0008006" key="3">
    <source>
        <dbReference type="Google" id="ProtNLM"/>
    </source>
</evidence>
<dbReference type="OrthoDB" id="3627803at2"/>
<organism evidence="1 2">
    <name type="scientific">Amycolatopsis saalfeldensis</name>
    <dbReference type="NCBI Taxonomy" id="394193"/>
    <lineage>
        <taxon>Bacteria</taxon>
        <taxon>Bacillati</taxon>
        <taxon>Actinomycetota</taxon>
        <taxon>Actinomycetes</taxon>
        <taxon>Pseudonocardiales</taxon>
        <taxon>Pseudonocardiaceae</taxon>
        <taxon>Amycolatopsis</taxon>
    </lineage>
</organism>
<keyword evidence="2" id="KW-1185">Reference proteome</keyword>